<dbReference type="Pfam" id="PF00400">
    <property type="entry name" value="WD40"/>
    <property type="match status" value="1"/>
</dbReference>
<keyword evidence="2" id="KW-1185">Reference proteome</keyword>
<dbReference type="InterPro" id="IPR001680">
    <property type="entry name" value="WD40_rpt"/>
</dbReference>
<comment type="caution">
    <text evidence="1">The sequence shown here is derived from an EMBL/GenBank/DDBJ whole genome shotgun (WGS) entry which is preliminary data.</text>
</comment>
<dbReference type="InterPro" id="IPR011044">
    <property type="entry name" value="Quino_amine_DH_bsu"/>
</dbReference>
<evidence type="ECO:0000313" key="1">
    <source>
        <dbReference type="EMBL" id="CAK0899337.1"/>
    </source>
</evidence>
<dbReference type="InterPro" id="IPR015943">
    <property type="entry name" value="WD40/YVTN_repeat-like_dom_sf"/>
</dbReference>
<organism evidence="1 2">
    <name type="scientific">Prorocentrum cordatum</name>
    <dbReference type="NCBI Taxonomy" id="2364126"/>
    <lineage>
        <taxon>Eukaryota</taxon>
        <taxon>Sar</taxon>
        <taxon>Alveolata</taxon>
        <taxon>Dinophyceae</taxon>
        <taxon>Prorocentrales</taxon>
        <taxon>Prorocentraceae</taxon>
        <taxon>Prorocentrum</taxon>
    </lineage>
</organism>
<dbReference type="Gene3D" id="2.130.10.10">
    <property type="entry name" value="YVTN repeat-like/Quinoprotein amine dehydrogenase"/>
    <property type="match status" value="1"/>
</dbReference>
<accession>A0ABN9XIB5</accession>
<reference evidence="1" key="1">
    <citation type="submission" date="2023-10" db="EMBL/GenBank/DDBJ databases">
        <authorList>
            <person name="Chen Y."/>
            <person name="Shah S."/>
            <person name="Dougan E. K."/>
            <person name="Thang M."/>
            <person name="Chan C."/>
        </authorList>
    </citation>
    <scope>NUCLEOTIDE SEQUENCE [LARGE SCALE GENOMIC DNA]</scope>
</reference>
<evidence type="ECO:0000313" key="2">
    <source>
        <dbReference type="Proteomes" id="UP001189429"/>
    </source>
</evidence>
<name>A0ABN9XIB5_9DINO</name>
<dbReference type="Proteomes" id="UP001189429">
    <property type="component" value="Unassembled WGS sequence"/>
</dbReference>
<dbReference type="SUPFAM" id="SSF50969">
    <property type="entry name" value="YVTN repeat-like/Quinoprotein amine dehydrogenase"/>
    <property type="match status" value="1"/>
</dbReference>
<gene>
    <name evidence="1" type="ORF">PCOR1329_LOCUS76869</name>
</gene>
<proteinExistence type="predicted"/>
<dbReference type="PANTHER" id="PTHR19879:SF9">
    <property type="entry name" value="TRANSCRIPTION INITIATION FACTOR TFIID SUBUNIT 5"/>
    <property type="match status" value="1"/>
</dbReference>
<protein>
    <submittedName>
        <fullName evidence="1">Uncharacterized protein</fullName>
    </submittedName>
</protein>
<sequence>MWSVATGERLGVWQGREGAVPPRPAACSPDGSAVLMGSDSGASGIRLVATGECLCTLQGHEGREVFAAFSPDGLEASTTSGGGAARIWCVTAAGCLHAVERVMPFAASYSPVGQNALAPSPDGTSIIRSASGERLHQLQGTIASFTSRALGRLSGCLICSMLQFGCFEGTLLA</sequence>
<dbReference type="EMBL" id="CAUYUJ010020586">
    <property type="protein sequence ID" value="CAK0899337.1"/>
    <property type="molecule type" value="Genomic_DNA"/>
</dbReference>
<dbReference type="PANTHER" id="PTHR19879">
    <property type="entry name" value="TRANSCRIPTION INITIATION FACTOR TFIID"/>
    <property type="match status" value="1"/>
</dbReference>